<evidence type="ECO:0000313" key="5">
    <source>
        <dbReference type="EMBL" id="RKQ55527.1"/>
    </source>
</evidence>
<protein>
    <recommendedName>
        <fullName evidence="2">Ribosome-binding factor A</fullName>
    </recommendedName>
</protein>
<dbReference type="InterPro" id="IPR020053">
    <property type="entry name" value="Ribosome-bd_factorA_CS"/>
</dbReference>
<proteinExistence type="inferred from homology"/>
<dbReference type="InterPro" id="IPR015946">
    <property type="entry name" value="KH_dom-like_a/b"/>
</dbReference>
<feature type="compositionally biased region" description="Acidic residues" evidence="3">
    <location>
        <begin position="126"/>
        <end position="155"/>
    </location>
</feature>
<evidence type="ECO:0000256" key="3">
    <source>
        <dbReference type="SAM" id="MobiDB-lite"/>
    </source>
</evidence>
<dbReference type="Proteomes" id="UP001221566">
    <property type="component" value="Unassembled WGS sequence"/>
</dbReference>
<dbReference type="PANTHER" id="PTHR33515:SF1">
    <property type="entry name" value="RIBOSOME-BINDING FACTOR A, CHLOROPLASTIC-RELATED"/>
    <property type="match status" value="1"/>
</dbReference>
<dbReference type="GO" id="GO:0030490">
    <property type="term" value="P:maturation of SSU-rRNA"/>
    <property type="evidence" value="ECO:0007669"/>
    <property type="project" value="UniProtKB-UniRule"/>
</dbReference>
<reference evidence="5 6" key="1">
    <citation type="submission" date="2018-10" db="EMBL/GenBank/DDBJ databases">
        <title>Genomic Encyclopedia of Type Strains, Phase IV (KMG-IV): sequencing the most valuable type-strain genomes for metagenomic binning, comparative biology and taxonomic classification.</title>
        <authorList>
            <person name="Goeker M."/>
        </authorList>
    </citation>
    <scope>NUCLEOTIDE SEQUENCE [LARGE SCALE GENOMIC DNA]</scope>
    <source>
        <strain evidence="5 6">DSM 3303</strain>
    </source>
</reference>
<dbReference type="SUPFAM" id="SSF89919">
    <property type="entry name" value="Ribosome-binding factor A, RbfA"/>
    <property type="match status" value="1"/>
</dbReference>
<feature type="region of interest" description="Disordered" evidence="3">
    <location>
        <begin position="122"/>
        <end position="155"/>
    </location>
</feature>
<dbReference type="PROSITE" id="PS01319">
    <property type="entry name" value="RBFA"/>
    <property type="match status" value="1"/>
</dbReference>
<evidence type="ECO:0000313" key="6">
    <source>
        <dbReference type="Proteomes" id="UP000279384"/>
    </source>
</evidence>
<name>A0A495B3H9_VOGIN</name>
<comment type="similarity">
    <text evidence="2">Belongs to the RbfA family.</text>
</comment>
<dbReference type="EMBL" id="RBID01000017">
    <property type="protein sequence ID" value="RKQ55527.1"/>
    <property type="molecule type" value="Genomic_DNA"/>
</dbReference>
<dbReference type="PANTHER" id="PTHR33515">
    <property type="entry name" value="RIBOSOME-BINDING FACTOR A, CHLOROPLASTIC-RELATED"/>
    <property type="match status" value="1"/>
</dbReference>
<dbReference type="InterPro" id="IPR023799">
    <property type="entry name" value="RbfA_dom_sf"/>
</dbReference>
<comment type="function">
    <text evidence="2">One of several proteins that assist in the late maturation steps of the functional core of the 30S ribosomal subunit. Associates with free 30S ribosomal subunits (but not with 30S subunits that are part of 70S ribosomes or polysomes). Required for efficient processing of 16S rRNA. May interact with the 5'-terminal helix region of 16S rRNA.</text>
</comment>
<comment type="caution">
    <text evidence="5">The sequence shown here is derived from an EMBL/GenBank/DDBJ whole genome shotgun (WGS) entry which is preliminary data.</text>
</comment>
<dbReference type="Pfam" id="PF02033">
    <property type="entry name" value="RBFA"/>
    <property type="match status" value="1"/>
</dbReference>
<comment type="subcellular location">
    <subcellularLocation>
        <location evidence="2">Cytoplasm</location>
    </subcellularLocation>
</comment>
<dbReference type="InterPro" id="IPR000238">
    <property type="entry name" value="RbfA"/>
</dbReference>
<dbReference type="NCBIfam" id="TIGR00082">
    <property type="entry name" value="rbfA"/>
    <property type="match status" value="1"/>
</dbReference>
<dbReference type="Proteomes" id="UP000279384">
    <property type="component" value="Unassembled WGS sequence"/>
</dbReference>
<evidence type="ECO:0000313" key="7">
    <source>
        <dbReference type="Proteomes" id="UP001221566"/>
    </source>
</evidence>
<dbReference type="GO" id="GO:0005829">
    <property type="term" value="C:cytosol"/>
    <property type="evidence" value="ECO:0007669"/>
    <property type="project" value="TreeGrafter"/>
</dbReference>
<keyword evidence="1 2" id="KW-0690">Ribosome biogenesis</keyword>
<comment type="subunit">
    <text evidence="2">Monomer. Binds 30S ribosomal subunits, but not 50S ribosomal subunits or 70S ribosomes.</text>
</comment>
<sequence>MAKAKKGFSRSDRIAEQIQRELAELIRKGLKDPRVGWVTITAVEVTRDYSHAKVFYTVMEEGKREITQEALESAAGYLRNGIGKVLQIFTTPQLHFIYDDSIERGVYMSRLIDEVNGTAVTVAQDADSDADEPVADEAEGDEPIDDADDEAGDKA</sequence>
<evidence type="ECO:0000256" key="2">
    <source>
        <dbReference type="HAMAP-Rule" id="MF_00003"/>
    </source>
</evidence>
<gene>
    <name evidence="2 4" type="primary">rbfA</name>
    <name evidence="5" type="ORF">C8E02_2913</name>
    <name evidence="4" type="ORF">PQU93_12225</name>
</gene>
<dbReference type="Gene3D" id="3.30.300.20">
    <property type="match status" value="1"/>
</dbReference>
<dbReference type="HAMAP" id="MF_00003">
    <property type="entry name" value="RbfA"/>
    <property type="match status" value="1"/>
</dbReference>
<dbReference type="RefSeq" id="WP_245961165.1">
    <property type="nucleotide sequence ID" value="NZ_JAQQKY010000006.1"/>
</dbReference>
<accession>A0A495B3H9</accession>
<dbReference type="EMBL" id="JAQQKY010000006">
    <property type="protein sequence ID" value="MDC7691540.1"/>
    <property type="molecule type" value="Genomic_DNA"/>
</dbReference>
<dbReference type="AlphaFoldDB" id="A0A495B3H9"/>
<reference evidence="4 7" key="2">
    <citation type="submission" date="2023-01" db="EMBL/GenBank/DDBJ databases">
        <title>Novel species of the genus Vogesella isolated from rivers.</title>
        <authorList>
            <person name="Lu H."/>
        </authorList>
    </citation>
    <scope>NUCLEOTIDE SEQUENCE [LARGE SCALE GENOMIC DNA]</scope>
    <source>
        <strain evidence="4 7">SH7W</strain>
    </source>
</reference>
<evidence type="ECO:0000313" key="4">
    <source>
        <dbReference type="EMBL" id="MDC7691540.1"/>
    </source>
</evidence>
<organism evidence="5 6">
    <name type="scientific">Vogesella indigofera</name>
    <name type="common">Pseudomonas indigofera</name>
    <dbReference type="NCBI Taxonomy" id="45465"/>
    <lineage>
        <taxon>Bacteria</taxon>
        <taxon>Pseudomonadati</taxon>
        <taxon>Pseudomonadota</taxon>
        <taxon>Betaproteobacteria</taxon>
        <taxon>Neisseriales</taxon>
        <taxon>Chromobacteriaceae</taxon>
        <taxon>Vogesella</taxon>
    </lineage>
</organism>
<dbReference type="GO" id="GO:0043024">
    <property type="term" value="F:ribosomal small subunit binding"/>
    <property type="evidence" value="ECO:0007669"/>
    <property type="project" value="TreeGrafter"/>
</dbReference>
<keyword evidence="2" id="KW-0963">Cytoplasm</keyword>
<evidence type="ECO:0000256" key="1">
    <source>
        <dbReference type="ARBA" id="ARBA00022517"/>
    </source>
</evidence>
<keyword evidence="7" id="KW-1185">Reference proteome</keyword>